<dbReference type="InterPro" id="IPR019956">
    <property type="entry name" value="Ubiquitin_dom"/>
</dbReference>
<dbReference type="Proteomes" id="UP000054783">
    <property type="component" value="Unassembled WGS sequence"/>
</dbReference>
<dbReference type="SMART" id="SM00213">
    <property type="entry name" value="UBQ"/>
    <property type="match status" value="6"/>
</dbReference>
<gene>
    <name evidence="9" type="primary">Ubi-p63E</name>
    <name evidence="9" type="ORF">T12_5706</name>
</gene>
<feature type="domain" description="Ubiquitin-like" evidence="8">
    <location>
        <begin position="240"/>
        <end position="309"/>
    </location>
</feature>
<keyword evidence="7" id="KW-0539">Nucleus</keyword>
<organism evidence="9 10">
    <name type="scientific">Trichinella patagoniensis</name>
    <dbReference type="NCBI Taxonomy" id="990121"/>
    <lineage>
        <taxon>Eukaryota</taxon>
        <taxon>Metazoa</taxon>
        <taxon>Ecdysozoa</taxon>
        <taxon>Nematoda</taxon>
        <taxon>Enoplea</taxon>
        <taxon>Dorylaimia</taxon>
        <taxon>Trichinellida</taxon>
        <taxon>Trichinellidae</taxon>
        <taxon>Trichinella</taxon>
    </lineage>
</organism>
<evidence type="ECO:0000256" key="3">
    <source>
        <dbReference type="ARBA" id="ARBA00008430"/>
    </source>
</evidence>
<feature type="domain" description="Ubiquitin-like" evidence="8">
    <location>
        <begin position="88"/>
        <end position="163"/>
    </location>
</feature>
<name>A0A0V0Z8R1_9BILA</name>
<feature type="domain" description="Ubiquitin-like" evidence="8">
    <location>
        <begin position="164"/>
        <end position="239"/>
    </location>
</feature>
<evidence type="ECO:0000256" key="7">
    <source>
        <dbReference type="ARBA" id="ARBA00023242"/>
    </source>
</evidence>
<dbReference type="InterPro" id="IPR050158">
    <property type="entry name" value="Ubiquitin_ubiquitin-like"/>
</dbReference>
<dbReference type="Gene3D" id="3.10.20.90">
    <property type="entry name" value="Phosphatidylinositol 3-kinase Catalytic Subunit, Chain A, domain 1"/>
    <property type="match status" value="6"/>
</dbReference>
<evidence type="ECO:0000256" key="1">
    <source>
        <dbReference type="ARBA" id="ARBA00004123"/>
    </source>
</evidence>
<sequence length="628" mass="71642">MCMVFDSIHRKMQIFVKTLTGKTITLEVEPSDTIENVKGKIQDKEGIPPDQQRLIFAGKQLEDGRTLSDYNIQKESTLHLVLRLRGGMQIFVKTLTGKTITLEVEPSDTIENVKSKIQDKEGIPPDQQRLIFAGKQLEDGRMLSDYNIQKESTLHLVLRLRGGMQIFVKTLTGKTITLEVELSDTIENVKGKIQDKEGIPPDQQRLIFAGKQLEDGRMLADYNIQKESTLHLVLRLRGGMQIFVKTLTGKTITLEVEPSDTIENDKEGIPPDQQRLIFAGKQLEDGRTLSDYNIQKESTLHLVLRLRGGMQIFVKTLTGKTITLEVEPSDTIENVKGKIQDKEGIPPDQQRLIFAGKQLEDGRTLSDYNIQKESTLHLVLRLRGGMQIFVKTLTGKTITLEVEPSDTIENVKGKIQDKEGIPPDQQRLIFAGKQLEDGRTLSDYNIQKESTLHLVLRLRGGMRNFGKTCQTAISDVESSRTIGCVNIQFQNYLLLNEHRGIFSANSWTVVGRCQISKFNKQLRSFCCLISKYFQKTESLIFDFNMVCVGCEDENLINAYRDMQISGFIVYFLADLWIIVNQYKTCNKIKQAPLIYMQFLPHWVLLNFFRPFKHFDESFLITCYSNTDI</sequence>
<dbReference type="FunFam" id="3.10.20.90:FF:000009">
    <property type="entry name" value="Ubiquitin-60S ribosomal protein"/>
    <property type="match status" value="1"/>
</dbReference>
<evidence type="ECO:0000256" key="5">
    <source>
        <dbReference type="ARBA" id="ARBA00022499"/>
    </source>
</evidence>
<feature type="domain" description="Ubiquitin-like" evidence="8">
    <location>
        <begin position="12"/>
        <end position="87"/>
    </location>
</feature>
<dbReference type="InterPro" id="IPR019954">
    <property type="entry name" value="Ubiquitin_CS"/>
</dbReference>
<dbReference type="PROSITE" id="PS00299">
    <property type="entry name" value="UBIQUITIN_1"/>
    <property type="match status" value="5"/>
</dbReference>
<protein>
    <submittedName>
        <fullName evidence="9">Polyubiquitin</fullName>
    </submittedName>
</protein>
<keyword evidence="6" id="KW-0832">Ubl conjugation</keyword>
<evidence type="ECO:0000313" key="9">
    <source>
        <dbReference type="EMBL" id="KRY08820.1"/>
    </source>
</evidence>
<dbReference type="EMBL" id="JYDQ01000308">
    <property type="protein sequence ID" value="KRY08820.1"/>
    <property type="molecule type" value="Genomic_DNA"/>
</dbReference>
<accession>A0A0V0Z8R1</accession>
<keyword evidence="4" id="KW-0963">Cytoplasm</keyword>
<proteinExistence type="inferred from homology"/>
<dbReference type="PRINTS" id="PR00348">
    <property type="entry name" value="UBIQUITIN"/>
</dbReference>
<feature type="domain" description="Ubiquitin-like" evidence="8">
    <location>
        <begin position="386"/>
        <end position="461"/>
    </location>
</feature>
<dbReference type="InterPro" id="IPR029071">
    <property type="entry name" value="Ubiquitin-like_domsf"/>
</dbReference>
<evidence type="ECO:0000256" key="4">
    <source>
        <dbReference type="ARBA" id="ARBA00022490"/>
    </source>
</evidence>
<dbReference type="GO" id="GO:0005737">
    <property type="term" value="C:cytoplasm"/>
    <property type="evidence" value="ECO:0007669"/>
    <property type="project" value="UniProtKB-SubCell"/>
</dbReference>
<dbReference type="PROSITE" id="PS50053">
    <property type="entry name" value="UBIQUITIN_2"/>
    <property type="match status" value="6"/>
</dbReference>
<dbReference type="PANTHER" id="PTHR10666">
    <property type="entry name" value="UBIQUITIN"/>
    <property type="match status" value="1"/>
</dbReference>
<feature type="domain" description="Ubiquitin-like" evidence="8">
    <location>
        <begin position="310"/>
        <end position="385"/>
    </location>
</feature>
<dbReference type="AlphaFoldDB" id="A0A0V0Z8R1"/>
<dbReference type="GO" id="GO:0010623">
    <property type="term" value="P:programmed cell death involved in cell development"/>
    <property type="evidence" value="ECO:0007669"/>
    <property type="project" value="UniProtKB-ARBA"/>
</dbReference>
<comment type="caution">
    <text evidence="9">The sequence shown here is derived from an EMBL/GenBank/DDBJ whole genome shotgun (WGS) entry which is preliminary data.</text>
</comment>
<dbReference type="GO" id="GO:0005634">
    <property type="term" value="C:nucleus"/>
    <property type="evidence" value="ECO:0007669"/>
    <property type="project" value="UniProtKB-SubCell"/>
</dbReference>
<evidence type="ECO:0000256" key="6">
    <source>
        <dbReference type="ARBA" id="ARBA00022843"/>
    </source>
</evidence>
<comment type="subcellular location">
    <subcellularLocation>
        <location evidence="2">Cytoplasm</location>
    </subcellularLocation>
    <subcellularLocation>
        <location evidence="1">Nucleus</location>
    </subcellularLocation>
</comment>
<keyword evidence="10" id="KW-1185">Reference proteome</keyword>
<reference evidence="9 10" key="1">
    <citation type="submission" date="2015-01" db="EMBL/GenBank/DDBJ databases">
        <title>Evolution of Trichinella species and genotypes.</title>
        <authorList>
            <person name="Korhonen P.K."/>
            <person name="Edoardo P."/>
            <person name="Giuseppe L.R."/>
            <person name="Gasser R.B."/>
        </authorList>
    </citation>
    <scope>NUCLEOTIDE SEQUENCE [LARGE SCALE GENOMIC DNA]</scope>
    <source>
        <strain evidence="9">ISS2496</strain>
    </source>
</reference>
<evidence type="ECO:0000313" key="10">
    <source>
        <dbReference type="Proteomes" id="UP000054783"/>
    </source>
</evidence>
<dbReference type="Pfam" id="PF00240">
    <property type="entry name" value="ubiquitin"/>
    <property type="match status" value="6"/>
</dbReference>
<comment type="similarity">
    <text evidence="3">Belongs to the ubiquitin family.</text>
</comment>
<evidence type="ECO:0000259" key="8">
    <source>
        <dbReference type="PROSITE" id="PS50053"/>
    </source>
</evidence>
<dbReference type="InterPro" id="IPR000626">
    <property type="entry name" value="Ubiquitin-like_dom"/>
</dbReference>
<dbReference type="SUPFAM" id="SSF54236">
    <property type="entry name" value="Ubiquitin-like"/>
    <property type="match status" value="6"/>
</dbReference>
<dbReference type="FunFam" id="3.10.20.90:FF:000158">
    <property type="entry name" value="Polyubiquitin 5"/>
    <property type="match status" value="5"/>
</dbReference>
<dbReference type="CDD" id="cd01803">
    <property type="entry name" value="Ubl_ubiquitin"/>
    <property type="match status" value="6"/>
</dbReference>
<evidence type="ECO:0000256" key="2">
    <source>
        <dbReference type="ARBA" id="ARBA00004496"/>
    </source>
</evidence>
<keyword evidence="5" id="KW-1017">Isopeptide bond</keyword>